<evidence type="ECO:0000313" key="5">
    <source>
        <dbReference type="EMBL" id="TCI13002.1"/>
    </source>
</evidence>
<dbReference type="EMBL" id="SJTG01000001">
    <property type="protein sequence ID" value="TCI13002.1"/>
    <property type="molecule type" value="Genomic_DNA"/>
</dbReference>
<keyword evidence="3" id="KW-0732">Signal</keyword>
<dbReference type="PANTHER" id="PTHR32305:SF15">
    <property type="entry name" value="PROTEIN RHSA-RELATED"/>
    <property type="match status" value="1"/>
</dbReference>
<dbReference type="PROSITE" id="PS50853">
    <property type="entry name" value="FN3"/>
    <property type="match status" value="2"/>
</dbReference>
<evidence type="ECO:0000256" key="1">
    <source>
        <dbReference type="ARBA" id="ARBA00022737"/>
    </source>
</evidence>
<evidence type="ECO:0000256" key="3">
    <source>
        <dbReference type="SAM" id="SignalP"/>
    </source>
</evidence>
<keyword evidence="6" id="KW-1185">Reference proteome</keyword>
<keyword evidence="1" id="KW-0677">Repeat</keyword>
<dbReference type="SUPFAM" id="SSF49265">
    <property type="entry name" value="Fibronectin type III"/>
    <property type="match status" value="6"/>
</dbReference>
<dbReference type="InterPro" id="IPR013783">
    <property type="entry name" value="Ig-like_fold"/>
</dbReference>
<dbReference type="PANTHER" id="PTHR32305">
    <property type="match status" value="1"/>
</dbReference>
<evidence type="ECO:0000259" key="4">
    <source>
        <dbReference type="PROSITE" id="PS50853"/>
    </source>
</evidence>
<feature type="region of interest" description="Disordered" evidence="2">
    <location>
        <begin position="562"/>
        <end position="584"/>
    </location>
</feature>
<dbReference type="InterPro" id="IPR031325">
    <property type="entry name" value="RHS_repeat"/>
</dbReference>
<dbReference type="Pfam" id="PF25023">
    <property type="entry name" value="TEN_YD-shell"/>
    <property type="match status" value="1"/>
</dbReference>
<dbReference type="Gene3D" id="2.180.10.10">
    <property type="entry name" value="RHS repeat-associated core"/>
    <property type="match status" value="2"/>
</dbReference>
<accession>A0A4R0YUM5</accession>
<protein>
    <submittedName>
        <fullName evidence="5">RHS repeat protein</fullName>
    </submittedName>
</protein>
<evidence type="ECO:0000313" key="6">
    <source>
        <dbReference type="Proteomes" id="UP000291822"/>
    </source>
</evidence>
<dbReference type="InterPro" id="IPR056823">
    <property type="entry name" value="TEN-like_YD-shell"/>
</dbReference>
<feature type="chain" id="PRO_5020744056" evidence="3">
    <location>
        <begin position="26"/>
        <end position="1968"/>
    </location>
</feature>
<dbReference type="InterPro" id="IPR050708">
    <property type="entry name" value="T6SS_VgrG/RHS"/>
</dbReference>
<dbReference type="InterPro" id="IPR003961">
    <property type="entry name" value="FN3_dom"/>
</dbReference>
<dbReference type="RefSeq" id="WP_131150215.1">
    <property type="nucleotide sequence ID" value="NZ_SJTG01000001.1"/>
</dbReference>
<organism evidence="5 6">
    <name type="scientific">Dyella soli</name>
    <dbReference type="NCBI Taxonomy" id="522319"/>
    <lineage>
        <taxon>Bacteria</taxon>
        <taxon>Pseudomonadati</taxon>
        <taxon>Pseudomonadota</taxon>
        <taxon>Gammaproteobacteria</taxon>
        <taxon>Lysobacterales</taxon>
        <taxon>Rhodanobacteraceae</taxon>
        <taxon>Dyella</taxon>
    </lineage>
</organism>
<dbReference type="SMART" id="SM00060">
    <property type="entry name" value="FN3"/>
    <property type="match status" value="5"/>
</dbReference>
<dbReference type="Pfam" id="PF05593">
    <property type="entry name" value="RHS_repeat"/>
    <property type="match status" value="2"/>
</dbReference>
<comment type="caution">
    <text evidence="5">The sequence shown here is derived from an EMBL/GenBank/DDBJ whole genome shotgun (WGS) entry which is preliminary data.</text>
</comment>
<evidence type="ECO:0000256" key="2">
    <source>
        <dbReference type="SAM" id="MobiDB-lite"/>
    </source>
</evidence>
<dbReference type="Proteomes" id="UP000291822">
    <property type="component" value="Unassembled WGS sequence"/>
</dbReference>
<feature type="signal peptide" evidence="3">
    <location>
        <begin position="1"/>
        <end position="25"/>
    </location>
</feature>
<proteinExistence type="predicted"/>
<dbReference type="InterPro" id="IPR036116">
    <property type="entry name" value="FN3_sf"/>
</dbReference>
<feature type="domain" description="Fibronectin type-III" evidence="4">
    <location>
        <begin position="1520"/>
        <end position="1609"/>
    </location>
</feature>
<feature type="domain" description="Fibronectin type-III" evidence="4">
    <location>
        <begin position="1340"/>
        <end position="1430"/>
    </location>
</feature>
<reference evidence="5 6" key="1">
    <citation type="submission" date="2019-02" db="EMBL/GenBank/DDBJ databases">
        <title>Dyella amyloliquefaciens sp. nov., isolated from forest soil.</title>
        <authorList>
            <person name="Gao Z.-H."/>
            <person name="Qiu L.-H."/>
        </authorList>
    </citation>
    <scope>NUCLEOTIDE SEQUENCE [LARGE SCALE GENOMIC DNA]</scope>
    <source>
        <strain evidence="5 6">KACC 12747</strain>
    </source>
</reference>
<name>A0A4R0YUM5_9GAMM</name>
<sequence length="1968" mass="210269">MGSKVGRRACAIGTFVLLGLVSLHAAAQSADVKPEDEYKKKIRVTDDIQPLGETPFGENLSLYNGTLSFSQTDVRADGTGPSIELTRSFRIPDVDPNFTYQEFIDNALVDWTLDVPHIETLSAKYSWSDVNGQLHTGWFFRDSLSRCSSLATAPDIVVSTGLSDPVTYNSADWWHGYQMILPGAGAQDLMRRSASNIASPQMTVPGTSSTTFPIVTKSQWAIGCLAQTSNGQPGEGFFAVSPSGTKYWFDWLTYKAADSMVMTGGGSLHRQVDFMLVSRVEDRFGNSVTYSYDANSNLTAVMGSDGRNLALGYDTWQRPGIDPSGNYYSPLAHRLRTATLQPDSPQSRTWTYNYSNDPYLPRLTSVQLPDASAWSFNLGGFRASSLDNLVISPEGGGCIGVAGQVGGSSIGTITHPSGLVGTFTVTTTLRGRSYTPNTCIQAPSGDFTLIPNVYSVAALTKKTFTGAGSPDRVWQYVYSPANQSRLEDCASGCVGVVWTDVIAPDNQATRSTFSNRYDSTDTLLLREDIYAQAVGSTLIQSNINEYASFDFGPWPSRFGVNPQRRLNDDQLETQSPQRKRQIQREGDTYTWEALAFNQFAQPTHTKRFNSITGQQAVDDYLTYLNETRLWVLGLPLTRVSANNGTNEAVSESVYDVPDSSHPDGKDTLKERKRFGQSVVSYSFDSAGQLASFTDGNSHTTTLTNYKRGIPQFVTYPDLTTQHIAVDDLGQISSITDQVSNTTGFTYDAVGRLASITYPTEAGHAWFPKIFTYEFVPSERGLTGNHWRRTISKGASRSVTIFDAYLRPVLSDTFINGVAGSLSTAETRYDWKGQSVFQSYLDDTASNIGGYAGGLTTQYDALGRVTAVIQTSELGNLTSTTEYLSGARKKVTDPKGYVTITSYQVFDTPSLDTVIGVQAPEGINQSITRDVYGNPLEIRQWGTGGGLTVDISKRLYYDGYHRLCRTKEPESGGEMTAYDGANNVAWTASGLSIDGDGCGSAAEGAKTFRMYDAMNRVRTLTPPAGTPGTTYTYDALGNVQSSVTSDGTSWTGSRNSLGLLTSEQLGVTNNGVNAVTYAYDDYGSVRSISYPDATVVDYAPDPLGRPTKAGIYATGVHYYPDGDVKNFVFGNGVIYTVDKNARQLLSNFSYGSSGPVLSKDYAYDANGNIMAITDLLDGTHTKTMTYDQLNRLSSATSSLWNGVESYTYDPLNNIRSRLSSGQTFTYNYDGTNRLASITQGTGSFMTLGYDARGNVINKKGNTLVFNDKNQLTAIPGFGTYAYDASGRRVVKSRPDGSATYYFYTQSGQLMYSLDTGTAKEASYIYLGKKMIARNDTLKLAAPSAISFDSNPNNGRYTVSWTASPAATSYQLDESREGGGWTTLSGTLTGTSYVITSKEGGGYGYRVRSCASGQCTAWTSSSNLGVTPTLPGISVPTLTNVTFDVSWTMPISATTYDVQEQVNGGSWTTVVSNTAATQLSRTVAISGSYLYRVQAKNIYGSRGWVTSMAFTVDSTYGVVPIAPAALNVPSTSYTDSTAISWSSVADVNRYVLERSSDGGTTWGAAYDGTATNAAVNGLAAGVHTFRVRACNSYNCSAWKSSTNLVVTLAPNGTPTLTAPGGSINGAYTIGWSTVSAATNYTLQESFNGGAWTQVQANGNTSWAASGKGNGSYAYRVQACNVAGCGLWSSTGATTVLLPPPAPTSVTAPVTAYGAFTVSWAAAPTATAYQVYQSFNGGAKALVYNGSAMSLTVAPSSSGTYGYSVYAANASGSSATSRESGNVVTVTLAPTLAPSISVPANSINGSYTVNWSGVSGATSYTLQEQFNGGAWGNVQANGSTSWGASGKGTGIYGYRIQACNVGGCGPWSSVGTTAVLLPPITPTGLAVTVSGTVDKPVVHLSWNASANATTYNLEETHPQDGVFILYSGPNTSAGMLTYANGQVRFRVQACNSSGCSAWSAYASTWLDSGSG</sequence>
<dbReference type="Gene3D" id="2.60.40.10">
    <property type="entry name" value="Immunoglobulins"/>
    <property type="match status" value="6"/>
</dbReference>
<dbReference type="CDD" id="cd00063">
    <property type="entry name" value="FN3"/>
    <property type="match status" value="1"/>
</dbReference>
<gene>
    <name evidence="5" type="ORF">EZM97_06750</name>
</gene>